<comment type="subcellular location">
    <subcellularLocation>
        <location evidence="1">Membrane</location>
        <topology evidence="1">Multi-pass membrane protein</topology>
    </subcellularLocation>
</comment>
<keyword evidence="9" id="KW-1015">Disulfide bond</keyword>
<feature type="binding site" evidence="8">
    <location>
        <position position="434"/>
    </location>
    <ligand>
        <name>Na(+)</name>
        <dbReference type="ChEBI" id="CHEBI:29101"/>
        <label>1</label>
    </ligand>
</feature>
<evidence type="ECO:0000256" key="1">
    <source>
        <dbReference type="ARBA" id="ARBA00004141"/>
    </source>
</evidence>
<dbReference type="InterPro" id="IPR000175">
    <property type="entry name" value="Na/ntran_symport"/>
</dbReference>
<evidence type="ECO:0000256" key="6">
    <source>
        <dbReference type="ARBA" id="ARBA00022989"/>
    </source>
</evidence>
<evidence type="ECO:0000256" key="3">
    <source>
        <dbReference type="ARBA" id="ARBA00022448"/>
    </source>
</evidence>
<dbReference type="PROSITE" id="PS50267">
    <property type="entry name" value="NA_NEUROTRAN_SYMP_3"/>
    <property type="match status" value="1"/>
</dbReference>
<feature type="disulfide bond" evidence="9">
    <location>
        <begin position="202"/>
        <end position="211"/>
    </location>
</feature>
<keyword evidence="8" id="KW-0479">Metal-binding</keyword>
<dbReference type="NCBIfam" id="NF037979">
    <property type="entry name" value="Na_transp"/>
    <property type="match status" value="1"/>
</dbReference>
<dbReference type="SUPFAM" id="SSF161070">
    <property type="entry name" value="SNF-like"/>
    <property type="match status" value="1"/>
</dbReference>
<evidence type="ECO:0000256" key="4">
    <source>
        <dbReference type="ARBA" id="ARBA00022692"/>
    </source>
</evidence>
<dbReference type="GO" id="GO:0046872">
    <property type="term" value="F:metal ion binding"/>
    <property type="evidence" value="ECO:0007669"/>
    <property type="project" value="UniProtKB-KW"/>
</dbReference>
<feature type="transmembrane region" description="Helical" evidence="12">
    <location>
        <begin position="422"/>
        <end position="443"/>
    </location>
</feature>
<feature type="compositionally biased region" description="Pro residues" evidence="11">
    <location>
        <begin position="57"/>
        <end position="73"/>
    </location>
</feature>
<evidence type="ECO:0000256" key="7">
    <source>
        <dbReference type="ARBA" id="ARBA00023136"/>
    </source>
</evidence>
<evidence type="ECO:0000313" key="14">
    <source>
        <dbReference type="Proteomes" id="UP001075354"/>
    </source>
</evidence>
<feature type="transmembrane region" description="Helical" evidence="12">
    <location>
        <begin position="494"/>
        <end position="516"/>
    </location>
</feature>
<feature type="transmembrane region" description="Helical" evidence="12">
    <location>
        <begin position="464"/>
        <end position="488"/>
    </location>
</feature>
<protein>
    <recommendedName>
        <fullName evidence="10">Transporter</fullName>
    </recommendedName>
</protein>
<dbReference type="EMBL" id="JAPTSV010000001">
    <property type="protein sequence ID" value="KAJ1531957.1"/>
    <property type="molecule type" value="Genomic_DNA"/>
</dbReference>
<feature type="transmembrane region" description="Helical" evidence="12">
    <location>
        <begin position="254"/>
        <end position="275"/>
    </location>
</feature>
<comment type="similarity">
    <text evidence="2 10">Belongs to the sodium:neurotransmitter symporter (SNF) (TC 2.A.22) family.</text>
</comment>
<keyword evidence="5 10" id="KW-0769">Symport</keyword>
<keyword evidence="14" id="KW-1185">Reference proteome</keyword>
<evidence type="ECO:0000313" key="13">
    <source>
        <dbReference type="EMBL" id="KAJ1531957.1"/>
    </source>
</evidence>
<evidence type="ECO:0000256" key="12">
    <source>
        <dbReference type="SAM" id="Phobius"/>
    </source>
</evidence>
<feature type="binding site" evidence="8">
    <location>
        <position position="438"/>
    </location>
    <ligand>
        <name>Na(+)</name>
        <dbReference type="ChEBI" id="CHEBI:29101"/>
        <label>1</label>
    </ligand>
</feature>
<feature type="transmembrane region" description="Helical" evidence="12">
    <location>
        <begin position="115"/>
        <end position="134"/>
    </location>
</feature>
<dbReference type="PROSITE" id="PS00610">
    <property type="entry name" value="NA_NEUROTRAN_SYMP_1"/>
    <property type="match status" value="1"/>
</dbReference>
<evidence type="ECO:0000256" key="11">
    <source>
        <dbReference type="SAM" id="MobiDB-lite"/>
    </source>
</evidence>
<feature type="transmembrane region" description="Helical" evidence="12">
    <location>
        <begin position="536"/>
        <end position="558"/>
    </location>
</feature>
<evidence type="ECO:0000256" key="9">
    <source>
        <dbReference type="PIRSR" id="PIRSR600175-2"/>
    </source>
</evidence>
<dbReference type="GO" id="GO:0006865">
    <property type="term" value="P:amino acid transport"/>
    <property type="evidence" value="ECO:0007669"/>
    <property type="project" value="TreeGrafter"/>
</dbReference>
<feature type="binding site" evidence="8">
    <location>
        <position position="97"/>
    </location>
    <ligand>
        <name>Na(+)</name>
        <dbReference type="ChEBI" id="CHEBI:29101"/>
        <label>1</label>
    </ligand>
</feature>
<feature type="transmembrane region" description="Helical" evidence="12">
    <location>
        <begin position="578"/>
        <end position="599"/>
    </location>
</feature>
<feature type="binding site" evidence="8">
    <location>
        <position position="437"/>
    </location>
    <ligand>
        <name>Na(+)</name>
        <dbReference type="ChEBI" id="CHEBI:29101"/>
        <label>1</label>
    </ligand>
</feature>
<dbReference type="PANTHER" id="PTHR11616">
    <property type="entry name" value="SODIUM/CHLORIDE DEPENDENT TRANSPORTER"/>
    <property type="match status" value="1"/>
</dbReference>
<feature type="binding site" evidence="8">
    <location>
        <position position="101"/>
    </location>
    <ligand>
        <name>Na(+)</name>
        <dbReference type="ChEBI" id="CHEBI:29101"/>
        <label>1</label>
    </ligand>
</feature>
<feature type="binding site" evidence="8">
    <location>
        <position position="369"/>
    </location>
    <ligand>
        <name>Na(+)</name>
        <dbReference type="ChEBI" id="CHEBI:29101"/>
        <label>1</label>
    </ligand>
</feature>
<organism evidence="13 14">
    <name type="scientific">Megalurothrips usitatus</name>
    <name type="common">bean blossom thrips</name>
    <dbReference type="NCBI Taxonomy" id="439358"/>
    <lineage>
        <taxon>Eukaryota</taxon>
        <taxon>Metazoa</taxon>
        <taxon>Ecdysozoa</taxon>
        <taxon>Arthropoda</taxon>
        <taxon>Hexapoda</taxon>
        <taxon>Insecta</taxon>
        <taxon>Pterygota</taxon>
        <taxon>Neoptera</taxon>
        <taxon>Paraneoptera</taxon>
        <taxon>Thysanoptera</taxon>
        <taxon>Terebrantia</taxon>
        <taxon>Thripoidea</taxon>
        <taxon>Thripidae</taxon>
        <taxon>Megalurothrips</taxon>
    </lineage>
</organism>
<proteinExistence type="inferred from homology"/>
<dbReference type="Proteomes" id="UP001075354">
    <property type="component" value="Chromosome 1"/>
</dbReference>
<feature type="transmembrane region" description="Helical" evidence="12">
    <location>
        <begin position="168"/>
        <end position="188"/>
    </location>
</feature>
<comment type="caution">
    <text evidence="13">The sequence shown here is derived from an EMBL/GenBank/DDBJ whole genome shotgun (WGS) entry which is preliminary data.</text>
</comment>
<feature type="transmembrane region" description="Helical" evidence="12">
    <location>
        <begin position="366"/>
        <end position="389"/>
    </location>
</feature>
<dbReference type="Pfam" id="PF00209">
    <property type="entry name" value="SNF"/>
    <property type="match status" value="1"/>
</dbReference>
<dbReference type="CDD" id="cd11496">
    <property type="entry name" value="SLC6sbd-TauT-like"/>
    <property type="match status" value="1"/>
</dbReference>
<evidence type="ECO:0000256" key="5">
    <source>
        <dbReference type="ARBA" id="ARBA00022847"/>
    </source>
</evidence>
<dbReference type="PRINTS" id="PR00176">
    <property type="entry name" value="NANEUSMPORT"/>
</dbReference>
<feature type="transmembrane region" description="Helical" evidence="12">
    <location>
        <begin position="287"/>
        <end position="314"/>
    </location>
</feature>
<evidence type="ECO:0000256" key="10">
    <source>
        <dbReference type="RuleBase" id="RU003732"/>
    </source>
</evidence>
<evidence type="ECO:0000256" key="8">
    <source>
        <dbReference type="PIRSR" id="PIRSR600175-1"/>
    </source>
</evidence>
<dbReference type="InterPro" id="IPR037272">
    <property type="entry name" value="SNS_sf"/>
</dbReference>
<feature type="transmembrane region" description="Helical" evidence="12">
    <location>
        <begin position="334"/>
        <end position="354"/>
    </location>
</feature>
<keyword evidence="4 10" id="KW-0812">Transmembrane</keyword>
<accession>A0AAV7Y008</accession>
<dbReference type="GO" id="GO:0005886">
    <property type="term" value="C:plasma membrane"/>
    <property type="evidence" value="ECO:0007669"/>
    <property type="project" value="TreeGrafter"/>
</dbReference>
<reference evidence="13" key="1">
    <citation type="submission" date="2022-12" db="EMBL/GenBank/DDBJ databases">
        <title>Chromosome-level genome assembly of the bean flower thrips Megalurothrips usitatus.</title>
        <authorList>
            <person name="Ma L."/>
            <person name="Liu Q."/>
            <person name="Li H."/>
            <person name="Cai W."/>
        </authorList>
    </citation>
    <scope>NUCLEOTIDE SEQUENCE</scope>
    <source>
        <strain evidence="13">Cailab_2022a</strain>
    </source>
</reference>
<dbReference type="PANTHER" id="PTHR11616:SF254">
    <property type="entry name" value="TRANSPORTER"/>
    <property type="match status" value="1"/>
</dbReference>
<evidence type="ECO:0000256" key="2">
    <source>
        <dbReference type="ARBA" id="ARBA00006459"/>
    </source>
</evidence>
<keyword evidence="8" id="KW-0915">Sodium</keyword>
<dbReference type="GO" id="GO:0015293">
    <property type="term" value="F:symporter activity"/>
    <property type="evidence" value="ECO:0007669"/>
    <property type="project" value="UniProtKB-KW"/>
</dbReference>
<keyword evidence="6 12" id="KW-1133">Transmembrane helix</keyword>
<keyword evidence="7 12" id="KW-0472">Membrane</keyword>
<feature type="region of interest" description="Disordered" evidence="11">
    <location>
        <begin position="45"/>
        <end position="77"/>
    </location>
</feature>
<name>A0AAV7Y008_9NEOP</name>
<dbReference type="AlphaFoldDB" id="A0AAV7Y008"/>
<dbReference type="GO" id="GO:0035725">
    <property type="term" value="P:sodium ion transmembrane transport"/>
    <property type="evidence" value="ECO:0007669"/>
    <property type="project" value="TreeGrafter"/>
</dbReference>
<sequence>MSEQMYYWGEEKEAADPEQTFIEFSAKPASSREYTHLFSSSYREVTAADSGGRAAGPAPPGGPAGGPPGPPGGPGAEERAGWGHKLDFLFSCISVSVGLGNVWRFPYLCYKNGGGAFLVTYAIAMLFCGVPIFFQEVAIGQYLGSGGMTLVGQLCPILQGVGYATMTLVFFLDIYYCIIIAWTLFYLISSFTALPNLPWSGCDNEWNTAHCYDPRTAAANLTDHGNRSSPVEEFWDRRVLHITEGIHDLGGMQWELFLCLGLGWLLVYGIIYRGLHQSGKIIWFTALFPYFILAVLLVRSVTLEGAGAGLLYYVTPRWEELLGPGPWIDGATQIFFAYSIGMGALPTLGSYNAYNHNSYKDALITCVVNTLTSLLAGVVTFSILGHIALGQGTSVASVVKSGPGLVFLTYPEVVLRLPGAPAWSFIFFIMLVVLGIDSEFCIVEALVAGLADQWPVLRQHRKKFTAAVCFLMFLLGLPMVTHGGAYIFQLMDFYSVSGMSLLWVCFFQTIAIGWIFGAKNFSACIKSMMGIEVNKFWYACWVVFAPAVMVAIFVFYVVQYQPLTYGKDYQYPMWAQGVGIGISFASMVWIPAYAIYYLITAKGTLKERIQRGLKPDFKCKAKIPAGQKGPVIPMSESSAGLLTKNSSFLNQ</sequence>
<keyword evidence="3 10" id="KW-0813">Transport</keyword>
<feature type="transmembrane region" description="Helical" evidence="12">
    <location>
        <begin position="140"/>
        <end position="161"/>
    </location>
</feature>
<gene>
    <name evidence="13" type="ORF">ONE63_000595</name>
</gene>